<accession>A0AAV8ZDX2</accession>
<protein>
    <submittedName>
        <fullName evidence="1">Uncharacterized protein</fullName>
    </submittedName>
</protein>
<name>A0AAV8ZDX2_9CUCU</name>
<dbReference type="Proteomes" id="UP001162162">
    <property type="component" value="Unassembled WGS sequence"/>
</dbReference>
<gene>
    <name evidence="1" type="ORF">NQ318_014625</name>
</gene>
<dbReference type="AlphaFoldDB" id="A0AAV8ZDX2"/>
<evidence type="ECO:0000313" key="1">
    <source>
        <dbReference type="EMBL" id="KAJ8961381.1"/>
    </source>
</evidence>
<reference evidence="1" key="1">
    <citation type="journal article" date="2023" name="Insect Mol. Biol.">
        <title>Genome sequencing provides insights into the evolution of gene families encoding plant cell wall-degrading enzymes in longhorned beetles.</title>
        <authorList>
            <person name="Shin N.R."/>
            <person name="Okamura Y."/>
            <person name="Kirsch R."/>
            <person name="Pauchet Y."/>
        </authorList>
    </citation>
    <scope>NUCLEOTIDE SEQUENCE</scope>
    <source>
        <strain evidence="1">AMC_N1</strain>
    </source>
</reference>
<evidence type="ECO:0000313" key="2">
    <source>
        <dbReference type="Proteomes" id="UP001162162"/>
    </source>
</evidence>
<proteinExistence type="predicted"/>
<sequence length="162" mass="18334">METDRNLVDQHISEEKLITLIGKNGGNNFTTVLTSDQYSNILNQVKKKTLLRNVRTMTLHQYGIIAMAIGLYQLGTSTGVLEKLYARNEFQVPSQTNTLTSSDVPVHIKFSLRTTAEKESNSSQVFVRYNCRKQCGDKKCKCVINKIKCNSKYDSTTSCRNK</sequence>
<keyword evidence="2" id="KW-1185">Reference proteome</keyword>
<organism evidence="1 2">
    <name type="scientific">Aromia moschata</name>
    <dbReference type="NCBI Taxonomy" id="1265417"/>
    <lineage>
        <taxon>Eukaryota</taxon>
        <taxon>Metazoa</taxon>
        <taxon>Ecdysozoa</taxon>
        <taxon>Arthropoda</taxon>
        <taxon>Hexapoda</taxon>
        <taxon>Insecta</taxon>
        <taxon>Pterygota</taxon>
        <taxon>Neoptera</taxon>
        <taxon>Endopterygota</taxon>
        <taxon>Coleoptera</taxon>
        <taxon>Polyphaga</taxon>
        <taxon>Cucujiformia</taxon>
        <taxon>Chrysomeloidea</taxon>
        <taxon>Cerambycidae</taxon>
        <taxon>Cerambycinae</taxon>
        <taxon>Callichromatini</taxon>
        <taxon>Aromia</taxon>
    </lineage>
</organism>
<dbReference type="EMBL" id="JAPWTK010000005">
    <property type="protein sequence ID" value="KAJ8961381.1"/>
    <property type="molecule type" value="Genomic_DNA"/>
</dbReference>
<comment type="caution">
    <text evidence="1">The sequence shown here is derived from an EMBL/GenBank/DDBJ whole genome shotgun (WGS) entry which is preliminary data.</text>
</comment>